<dbReference type="Pfam" id="PF11926">
    <property type="entry name" value="DUF3444"/>
    <property type="match status" value="2"/>
</dbReference>
<feature type="domain" description="DUF3444" evidence="1">
    <location>
        <begin position="111"/>
        <end position="297"/>
    </location>
</feature>
<comment type="caution">
    <text evidence="2">The sequence shown here is derived from an EMBL/GenBank/DDBJ whole genome shotgun (WGS) entry which is preliminary data.</text>
</comment>
<proteinExistence type="predicted"/>
<evidence type="ECO:0000313" key="2">
    <source>
        <dbReference type="EMBL" id="KAK9272304.1"/>
    </source>
</evidence>
<dbReference type="Proteomes" id="UP001415857">
    <property type="component" value="Unassembled WGS sequence"/>
</dbReference>
<dbReference type="EMBL" id="JBBPBK010000013">
    <property type="protein sequence ID" value="KAK9272304.1"/>
    <property type="molecule type" value="Genomic_DNA"/>
</dbReference>
<keyword evidence="3" id="KW-1185">Reference proteome</keyword>
<protein>
    <recommendedName>
        <fullName evidence="1">DUF3444 domain-containing protein</fullName>
    </recommendedName>
</protein>
<evidence type="ECO:0000259" key="1">
    <source>
        <dbReference type="Pfam" id="PF11926"/>
    </source>
</evidence>
<dbReference type="AlphaFoldDB" id="A0AAP0NKE6"/>
<feature type="domain" description="DUF3444" evidence="1">
    <location>
        <begin position="2"/>
        <end position="48"/>
    </location>
</feature>
<evidence type="ECO:0000313" key="3">
    <source>
        <dbReference type="Proteomes" id="UP001415857"/>
    </source>
</evidence>
<name>A0AAP0NKE6_LIQFO</name>
<organism evidence="2 3">
    <name type="scientific">Liquidambar formosana</name>
    <name type="common">Formosan gum</name>
    <dbReference type="NCBI Taxonomy" id="63359"/>
    <lineage>
        <taxon>Eukaryota</taxon>
        <taxon>Viridiplantae</taxon>
        <taxon>Streptophyta</taxon>
        <taxon>Embryophyta</taxon>
        <taxon>Tracheophyta</taxon>
        <taxon>Spermatophyta</taxon>
        <taxon>Magnoliopsida</taxon>
        <taxon>eudicotyledons</taxon>
        <taxon>Gunneridae</taxon>
        <taxon>Pentapetalae</taxon>
        <taxon>Saxifragales</taxon>
        <taxon>Altingiaceae</taxon>
        <taxon>Liquidambar</taxon>
    </lineage>
</organism>
<sequence>MVAGLVKVEGFNSVFKRYTENGNEQAFPIPARELFMFSHSVPAYRFVGGERNGMSEGMFELDPLAVPEVLDCIMAKSSEERSSSASSALHCPSSPLLDLYPRAESLKLKWSAKDFASDQLWAVYDVPDSMPRQYAVVNNVVSGSEVCVTFLEPFPMVDEEIYWVKEKLPFVCGSFRAGRTTLTLGMSQFSHLVKFERITNRSFYKIYPKKGEIWAMYRNWNSRWKQSDLSRYQCQIVEIITDFSDESGLIVASLVMVPGCTRFFQRQLCDGFELIRAVPRKEMLSFSHQIAAFNISGIEILGVPEDWWHLEPDALPPNFGN</sequence>
<dbReference type="PANTHER" id="PTHR47374:SF2">
    <property type="entry name" value="OS01G0927400 PROTEIN"/>
    <property type="match status" value="1"/>
</dbReference>
<reference evidence="2 3" key="1">
    <citation type="journal article" date="2024" name="Plant J.">
        <title>Genome sequences and population genomics reveal climatic adaptation and genomic divergence between two closely related sweetgum species.</title>
        <authorList>
            <person name="Xu W.Q."/>
            <person name="Ren C.Q."/>
            <person name="Zhang X.Y."/>
            <person name="Comes H.P."/>
            <person name="Liu X.H."/>
            <person name="Li Y.G."/>
            <person name="Kettle C.J."/>
            <person name="Jalonen R."/>
            <person name="Gaisberger H."/>
            <person name="Ma Y.Z."/>
            <person name="Qiu Y.X."/>
        </authorList>
    </citation>
    <scope>NUCLEOTIDE SEQUENCE [LARGE SCALE GENOMIC DNA]</scope>
    <source>
        <strain evidence="2">Hangzhou</strain>
    </source>
</reference>
<gene>
    <name evidence="2" type="ORF">L1049_002675</name>
</gene>
<dbReference type="PANTHER" id="PTHR47374">
    <property type="entry name" value="ENDOSOME ANTIGEN-LIKE PROTEIN, PUTATIVE (DUF3444)-RELATED"/>
    <property type="match status" value="1"/>
</dbReference>
<accession>A0AAP0NKE6</accession>
<dbReference type="InterPro" id="IPR024593">
    <property type="entry name" value="DUF3444"/>
</dbReference>